<gene>
    <name evidence="1" type="ORF">C8N32_102155</name>
</gene>
<sequence length="176" mass="19392">MTDTPRSVRLTALPAGQPFDFDMTPDAQTRDALAARLGLSALKKLRFRGRLHPESRRDWRLDAHLGATVTQPCAVTLAPVITRIEEDIARIYRCGLTIPEGEEAEMPDDREEPLPAELDLFAVMEEALALAVPLYPRAEGAELGVAVFARPGIEPLRDADLKPFAGLAGLKRRLEQ</sequence>
<comment type="caution">
    <text evidence="1">The sequence shown here is derived from an EMBL/GenBank/DDBJ whole genome shotgun (WGS) entry which is preliminary data.</text>
</comment>
<dbReference type="Proteomes" id="UP000243859">
    <property type="component" value="Unassembled WGS sequence"/>
</dbReference>
<protein>
    <submittedName>
        <fullName evidence="1">Uncharacterized metal-binding protein YceD (DUF177 family)</fullName>
    </submittedName>
</protein>
<accession>A0A2T5BVM2</accession>
<reference evidence="1 2" key="1">
    <citation type="submission" date="2018-04" db="EMBL/GenBank/DDBJ databases">
        <title>Genomic Encyclopedia of Archaeal and Bacterial Type Strains, Phase II (KMG-II): from individual species to whole genera.</title>
        <authorList>
            <person name="Goeker M."/>
        </authorList>
    </citation>
    <scope>NUCLEOTIDE SEQUENCE [LARGE SCALE GENOMIC DNA]</scope>
    <source>
        <strain evidence="1 2">DSM 18064</strain>
    </source>
</reference>
<dbReference type="Pfam" id="PF02620">
    <property type="entry name" value="YceD"/>
    <property type="match status" value="1"/>
</dbReference>
<proteinExistence type="predicted"/>
<dbReference type="EMBL" id="QAAA01000002">
    <property type="protein sequence ID" value="PTN03629.1"/>
    <property type="molecule type" value="Genomic_DNA"/>
</dbReference>
<dbReference type="InterPro" id="IPR003772">
    <property type="entry name" value="YceD"/>
</dbReference>
<name>A0A2T5BVM2_9RHOB</name>
<evidence type="ECO:0000313" key="1">
    <source>
        <dbReference type="EMBL" id="PTN03629.1"/>
    </source>
</evidence>
<evidence type="ECO:0000313" key="2">
    <source>
        <dbReference type="Proteomes" id="UP000243859"/>
    </source>
</evidence>
<dbReference type="AlphaFoldDB" id="A0A2T5BVM2"/>
<keyword evidence="2" id="KW-1185">Reference proteome</keyword>
<organism evidence="1 2">
    <name type="scientific">Rhodovulum imhoffii</name>
    <dbReference type="NCBI Taxonomy" id="365340"/>
    <lineage>
        <taxon>Bacteria</taxon>
        <taxon>Pseudomonadati</taxon>
        <taxon>Pseudomonadota</taxon>
        <taxon>Alphaproteobacteria</taxon>
        <taxon>Rhodobacterales</taxon>
        <taxon>Paracoccaceae</taxon>
        <taxon>Rhodovulum</taxon>
    </lineage>
</organism>